<evidence type="ECO:0000313" key="8">
    <source>
        <dbReference type="Proteomes" id="UP001497453"/>
    </source>
</evidence>
<evidence type="ECO:0000256" key="4">
    <source>
        <dbReference type="PROSITE-ProRule" id="PRU10007"/>
    </source>
</evidence>
<gene>
    <name evidence="7" type="ORF">GFSPODELE1_LOCUS7040</name>
</gene>
<sequence length="475" mass="52602">MATELQYTSLDELKSIYDRLSATYKSGVTRPVAYRRKQLIQLARLMQDNQNALEEAQLADLGKPRFEVSFAEVSPVIQSALHAIEHVEEWARPEKPEVEAWRSSWDTTVYKVPKGVALIISPYNYPYILSFNPMIGAIAAGCPVVLKPSEAVPNCAALLAKLLPKYLDPNAYAVVNGGPTETTTVLGFRWAHIFFTGGIKVGQIVATAAAKHITPVTLELGGKSPVIVDTDCDVDLAAKRTLYGKLQNIGQLCVSPDYVLVPRSIAPAFRESLAKWHKDFWPETPLHPSSQWGKMVNSAHYKRVKGLIERSNGQVILGGDVDEKRISLTVVSGVSGNDSLMQEENFGPVLPIIEVENVDEAIEFVAERPIPLVLYAFTRSEETKQKLIEKTNSGRLALNDTFTMLAAHEIPFGGHGHSGYGSYYGQETFETFTHRRGFTNVPPEMEPAFGLRYPPYTEEKYKAMTAGVHTPIPKK</sequence>
<dbReference type="InterPro" id="IPR016161">
    <property type="entry name" value="Ald_DH/histidinol_DH"/>
</dbReference>
<dbReference type="InterPro" id="IPR016163">
    <property type="entry name" value="Ald_DH_C"/>
</dbReference>
<evidence type="ECO:0000256" key="1">
    <source>
        <dbReference type="ARBA" id="ARBA00009986"/>
    </source>
</evidence>
<evidence type="ECO:0000259" key="6">
    <source>
        <dbReference type="Pfam" id="PF00171"/>
    </source>
</evidence>
<accession>A0ABP1DNP7</accession>
<dbReference type="Pfam" id="PF00171">
    <property type="entry name" value="Aldedh"/>
    <property type="match status" value="1"/>
</dbReference>
<organism evidence="7 8">
    <name type="scientific">Somion occarium</name>
    <dbReference type="NCBI Taxonomy" id="3059160"/>
    <lineage>
        <taxon>Eukaryota</taxon>
        <taxon>Fungi</taxon>
        <taxon>Dikarya</taxon>
        <taxon>Basidiomycota</taxon>
        <taxon>Agaricomycotina</taxon>
        <taxon>Agaricomycetes</taxon>
        <taxon>Polyporales</taxon>
        <taxon>Cerrenaceae</taxon>
        <taxon>Somion</taxon>
    </lineage>
</organism>
<dbReference type="Proteomes" id="UP001497453">
    <property type="component" value="Chromosome 5"/>
</dbReference>
<comment type="similarity">
    <text evidence="1 3 5">Belongs to the aldehyde dehydrogenase family.</text>
</comment>
<dbReference type="Gene3D" id="3.40.309.10">
    <property type="entry name" value="Aldehyde Dehydrogenase, Chain A, domain 2"/>
    <property type="match status" value="1"/>
</dbReference>
<feature type="domain" description="Aldehyde dehydrogenase" evidence="6">
    <location>
        <begin position="24"/>
        <end position="434"/>
    </location>
</feature>
<evidence type="ECO:0000256" key="3">
    <source>
        <dbReference type="PIRNR" id="PIRNR036492"/>
    </source>
</evidence>
<evidence type="ECO:0000313" key="7">
    <source>
        <dbReference type="EMBL" id="CAL1708829.1"/>
    </source>
</evidence>
<evidence type="ECO:0000256" key="2">
    <source>
        <dbReference type="ARBA" id="ARBA00023002"/>
    </source>
</evidence>
<keyword evidence="2 3" id="KW-0560">Oxidoreductase</keyword>
<evidence type="ECO:0000256" key="5">
    <source>
        <dbReference type="RuleBase" id="RU003345"/>
    </source>
</evidence>
<keyword evidence="8" id="KW-1185">Reference proteome</keyword>
<dbReference type="SUPFAM" id="SSF53720">
    <property type="entry name" value="ALDH-like"/>
    <property type="match status" value="1"/>
</dbReference>
<dbReference type="InterPro" id="IPR015590">
    <property type="entry name" value="Aldehyde_DH_dom"/>
</dbReference>
<dbReference type="Gene3D" id="3.40.605.10">
    <property type="entry name" value="Aldehyde Dehydrogenase, Chain A, domain 1"/>
    <property type="match status" value="1"/>
</dbReference>
<dbReference type="PIRSF" id="PIRSF036492">
    <property type="entry name" value="ALDH"/>
    <property type="match status" value="1"/>
</dbReference>
<dbReference type="InterPro" id="IPR012394">
    <property type="entry name" value="Aldehyde_DH_NAD(P)"/>
</dbReference>
<name>A0ABP1DNP7_9APHY</name>
<dbReference type="InterPro" id="IPR029510">
    <property type="entry name" value="Ald_DH_CS_GLU"/>
</dbReference>
<feature type="active site" evidence="4">
    <location>
        <position position="219"/>
    </location>
</feature>
<proteinExistence type="inferred from homology"/>
<dbReference type="InterPro" id="IPR016162">
    <property type="entry name" value="Ald_DH_N"/>
</dbReference>
<protein>
    <recommendedName>
        <fullName evidence="3">Aldehyde dehydrogenase</fullName>
    </recommendedName>
</protein>
<dbReference type="PANTHER" id="PTHR43570">
    <property type="entry name" value="ALDEHYDE DEHYDROGENASE"/>
    <property type="match status" value="1"/>
</dbReference>
<reference evidence="8" key="1">
    <citation type="submission" date="2024-04" db="EMBL/GenBank/DDBJ databases">
        <authorList>
            <person name="Shaw F."/>
            <person name="Minotto A."/>
        </authorList>
    </citation>
    <scope>NUCLEOTIDE SEQUENCE [LARGE SCALE GENOMIC DNA]</scope>
</reference>
<dbReference type="PROSITE" id="PS00687">
    <property type="entry name" value="ALDEHYDE_DEHYDR_GLU"/>
    <property type="match status" value="1"/>
</dbReference>
<dbReference type="EMBL" id="OZ037948">
    <property type="protein sequence ID" value="CAL1708829.1"/>
    <property type="molecule type" value="Genomic_DNA"/>
</dbReference>
<dbReference type="PANTHER" id="PTHR43570:SF16">
    <property type="entry name" value="ALDEHYDE DEHYDROGENASE TYPE III, ISOFORM Q"/>
    <property type="match status" value="1"/>
</dbReference>